<organism evidence="1">
    <name type="scientific">Chlorobium chlorochromatii (strain CaD3)</name>
    <dbReference type="NCBI Taxonomy" id="340177"/>
    <lineage>
        <taxon>Bacteria</taxon>
        <taxon>Pseudomonadati</taxon>
        <taxon>Chlorobiota</taxon>
        <taxon>Chlorobiia</taxon>
        <taxon>Chlorobiales</taxon>
        <taxon>Chlorobiaceae</taxon>
        <taxon>Chlorobium/Pelodictyon group</taxon>
        <taxon>Chlorobium</taxon>
    </lineage>
</organism>
<dbReference type="AlphaFoldDB" id="Q3ARZ6"/>
<gene>
    <name evidence="1" type="ordered locus">Cag_0966</name>
</gene>
<evidence type="ECO:0008006" key="2">
    <source>
        <dbReference type="Google" id="ProtNLM"/>
    </source>
</evidence>
<dbReference type="EMBL" id="CP000108">
    <property type="protein sequence ID" value="ABB28229.1"/>
    <property type="molecule type" value="Genomic_DNA"/>
</dbReference>
<accession>Q3ARZ6</accession>
<sequence length="117" mass="13292">MKLTRYIHRVVLLAVLGLQLAGCSGNEASRLRKDDIRFAAFYTDYLLLSGVEPATKDEQLVALSPAMVDQLLEKHHLTRQSMSSLVANYRRNPEQWQVVLEQVRGNLRNKAREANGE</sequence>
<dbReference type="HOGENOM" id="CLU_160673_0_0_10"/>
<dbReference type="KEGG" id="cch:Cag_0966"/>
<dbReference type="OrthoDB" id="598098at2"/>
<proteinExistence type="predicted"/>
<dbReference type="STRING" id="340177.Cag_0966"/>
<protein>
    <recommendedName>
        <fullName evidence="2">DUF4296 domain-containing protein</fullName>
    </recommendedName>
</protein>
<evidence type="ECO:0000313" key="1">
    <source>
        <dbReference type="EMBL" id="ABB28229.1"/>
    </source>
</evidence>
<reference evidence="1" key="1">
    <citation type="submission" date="2005-08" db="EMBL/GenBank/DDBJ databases">
        <title>Complete sequence of Chlorobium chlorochromatii CaD3.</title>
        <authorList>
            <person name="Copeland A."/>
            <person name="Lucas S."/>
            <person name="Lapidus A."/>
            <person name="Barry K."/>
            <person name="Detter J.C."/>
            <person name="Glavina T."/>
            <person name="Hammon N."/>
            <person name="Israni S."/>
            <person name="Pitluck S."/>
            <person name="Bryant D."/>
            <person name="Schmutz J."/>
            <person name="Larimer F."/>
            <person name="Land M."/>
            <person name="Kyrpides N."/>
            <person name="Ivanova N."/>
            <person name="Richardson P."/>
        </authorList>
    </citation>
    <scope>NUCLEOTIDE SEQUENCE [LARGE SCALE GENOMIC DNA]</scope>
    <source>
        <strain evidence="1">CaD3</strain>
    </source>
</reference>
<name>Q3ARZ6_CHLCH</name>